<dbReference type="PANTHER" id="PTHR46504">
    <property type="entry name" value="TRNASE Z TRZ1"/>
    <property type="match status" value="1"/>
</dbReference>
<organism evidence="1 2">
    <name type="scientific">Cymbomonas tetramitiformis</name>
    <dbReference type="NCBI Taxonomy" id="36881"/>
    <lineage>
        <taxon>Eukaryota</taxon>
        <taxon>Viridiplantae</taxon>
        <taxon>Chlorophyta</taxon>
        <taxon>Pyramimonadophyceae</taxon>
        <taxon>Pyramimonadales</taxon>
        <taxon>Pyramimonadaceae</taxon>
        <taxon>Cymbomonas</taxon>
    </lineage>
</organism>
<dbReference type="PANTHER" id="PTHR46504:SF2">
    <property type="entry name" value="TRNASE Z TRZ1"/>
    <property type="match status" value="1"/>
</dbReference>
<accession>A0AAE0KQL6</accession>
<comment type="caution">
    <text evidence="1">The sequence shown here is derived from an EMBL/GenBank/DDBJ whole genome shotgun (WGS) entry which is preliminary data.</text>
</comment>
<evidence type="ECO:0000313" key="1">
    <source>
        <dbReference type="EMBL" id="KAK3257118.1"/>
    </source>
</evidence>
<dbReference type="Proteomes" id="UP001190700">
    <property type="component" value="Unassembled WGS sequence"/>
</dbReference>
<dbReference type="EMBL" id="LGRX02020991">
    <property type="protein sequence ID" value="KAK3257118.1"/>
    <property type="molecule type" value="Genomic_DNA"/>
</dbReference>
<reference evidence="1 2" key="1">
    <citation type="journal article" date="2015" name="Genome Biol. Evol.">
        <title>Comparative Genomics of a Bacterivorous Green Alga Reveals Evolutionary Causalities and Consequences of Phago-Mixotrophic Mode of Nutrition.</title>
        <authorList>
            <person name="Burns J.A."/>
            <person name="Paasch A."/>
            <person name="Narechania A."/>
            <person name="Kim E."/>
        </authorList>
    </citation>
    <scope>NUCLEOTIDE SEQUENCE [LARGE SCALE GENOMIC DNA]</scope>
    <source>
        <strain evidence="1 2">PLY_AMNH</strain>
    </source>
</reference>
<dbReference type="Gene3D" id="3.60.15.10">
    <property type="entry name" value="Ribonuclease Z/Hydroxyacylglutathione hydrolase-like"/>
    <property type="match status" value="1"/>
</dbReference>
<dbReference type="SUPFAM" id="SSF56281">
    <property type="entry name" value="Metallo-hydrolase/oxidoreductase"/>
    <property type="match status" value="1"/>
</dbReference>
<evidence type="ECO:0000313" key="2">
    <source>
        <dbReference type="Proteomes" id="UP001190700"/>
    </source>
</evidence>
<keyword evidence="2" id="KW-1185">Reference proteome</keyword>
<dbReference type="InterPro" id="IPR036866">
    <property type="entry name" value="RibonucZ/Hydroxyglut_hydro"/>
</dbReference>
<protein>
    <submittedName>
        <fullName evidence="1">tRNA 3' processing endoribonuclease</fullName>
    </submittedName>
</protein>
<name>A0AAE0KQL6_9CHLO</name>
<gene>
    <name evidence="1" type="ORF">CYMTET_33784</name>
</gene>
<proteinExistence type="predicted"/>
<dbReference type="AlphaFoldDB" id="A0AAE0KQL6"/>
<sequence>MTSSKAFALSGCTARAKLQATHSVRTIQGLQGSEIAHLRKSGVEVSDVLEAPEVAFTGDTTIDFATCPENSPVLHAKLLIMEVTFLDDKVTVEHARKYGHTHIAEVVANADKFRNEAILMIHFSARYSAQDITDALDNHLPPDLRKRVTPLLTGFS</sequence>